<keyword evidence="1" id="KW-0472">Membrane</keyword>
<protein>
    <submittedName>
        <fullName evidence="2">Uncharacterized protein</fullName>
    </submittedName>
</protein>
<name>A2EYZ7_TRIV3</name>
<evidence type="ECO:0000313" key="3">
    <source>
        <dbReference type="Proteomes" id="UP000001542"/>
    </source>
</evidence>
<feature type="transmembrane region" description="Helical" evidence="1">
    <location>
        <begin position="21"/>
        <end position="39"/>
    </location>
</feature>
<keyword evidence="3" id="KW-1185">Reference proteome</keyword>
<keyword evidence="1" id="KW-1133">Transmembrane helix</keyword>
<sequence length="194" mass="22343">MAYYSIFKRSWRKTVASLQENIIISLLIICPNLVVYNGHAIPKKYRDYAKTVPKQAYKLINAGLQIDYPIDIGEVQMEINKFNLDELYNFEAVDSESSASFPPYIRSTPDDSRSVYSVFSQSSPKYRKCFHSPSRHEYKENTEKKKITRIQSQKLLKSVKNILEKSGFDIHQNSKTSSVLLKLSELLNSGNISF</sequence>
<dbReference type="VEuPathDB" id="TrichDB:TVAGG3_0373250"/>
<dbReference type="Proteomes" id="UP000001542">
    <property type="component" value="Unassembled WGS sequence"/>
</dbReference>
<reference evidence="2" key="2">
    <citation type="journal article" date="2007" name="Science">
        <title>Draft genome sequence of the sexually transmitted pathogen Trichomonas vaginalis.</title>
        <authorList>
            <person name="Carlton J.M."/>
            <person name="Hirt R.P."/>
            <person name="Silva J.C."/>
            <person name="Delcher A.L."/>
            <person name="Schatz M."/>
            <person name="Zhao Q."/>
            <person name="Wortman J.R."/>
            <person name="Bidwell S.L."/>
            <person name="Alsmark U.C.M."/>
            <person name="Besteiro S."/>
            <person name="Sicheritz-Ponten T."/>
            <person name="Noel C.J."/>
            <person name="Dacks J.B."/>
            <person name="Foster P.G."/>
            <person name="Simillion C."/>
            <person name="Van de Peer Y."/>
            <person name="Miranda-Saavedra D."/>
            <person name="Barton G.J."/>
            <person name="Westrop G.D."/>
            <person name="Mueller S."/>
            <person name="Dessi D."/>
            <person name="Fiori P.L."/>
            <person name="Ren Q."/>
            <person name="Paulsen I."/>
            <person name="Zhang H."/>
            <person name="Bastida-Corcuera F.D."/>
            <person name="Simoes-Barbosa A."/>
            <person name="Brown M.T."/>
            <person name="Hayes R.D."/>
            <person name="Mukherjee M."/>
            <person name="Okumura C.Y."/>
            <person name="Schneider R."/>
            <person name="Smith A.J."/>
            <person name="Vanacova S."/>
            <person name="Villalvazo M."/>
            <person name="Haas B.J."/>
            <person name="Pertea M."/>
            <person name="Feldblyum T.V."/>
            <person name="Utterback T.R."/>
            <person name="Shu C.L."/>
            <person name="Osoegawa K."/>
            <person name="de Jong P.J."/>
            <person name="Hrdy I."/>
            <person name="Horvathova L."/>
            <person name="Zubacova Z."/>
            <person name="Dolezal P."/>
            <person name="Malik S.B."/>
            <person name="Logsdon J.M. Jr."/>
            <person name="Henze K."/>
            <person name="Gupta A."/>
            <person name="Wang C.C."/>
            <person name="Dunne R.L."/>
            <person name="Upcroft J.A."/>
            <person name="Upcroft P."/>
            <person name="White O."/>
            <person name="Salzberg S.L."/>
            <person name="Tang P."/>
            <person name="Chiu C.-H."/>
            <person name="Lee Y.-S."/>
            <person name="Embley T.M."/>
            <person name="Coombs G.H."/>
            <person name="Mottram J.C."/>
            <person name="Tachezy J."/>
            <person name="Fraser-Liggett C.M."/>
            <person name="Johnson P.J."/>
        </authorList>
    </citation>
    <scope>NUCLEOTIDE SEQUENCE [LARGE SCALE GENOMIC DNA]</scope>
    <source>
        <strain evidence="2">G3</strain>
    </source>
</reference>
<dbReference type="AlphaFoldDB" id="A2EYZ7"/>
<dbReference type="VEuPathDB" id="TrichDB:TVAG_372540"/>
<evidence type="ECO:0000313" key="2">
    <source>
        <dbReference type="EMBL" id="EAY02109.1"/>
    </source>
</evidence>
<organism evidence="2 3">
    <name type="scientific">Trichomonas vaginalis (strain ATCC PRA-98 / G3)</name>
    <dbReference type="NCBI Taxonomy" id="412133"/>
    <lineage>
        <taxon>Eukaryota</taxon>
        <taxon>Metamonada</taxon>
        <taxon>Parabasalia</taxon>
        <taxon>Trichomonadida</taxon>
        <taxon>Trichomonadidae</taxon>
        <taxon>Trichomonas</taxon>
    </lineage>
</organism>
<gene>
    <name evidence="2" type="ORF">TVAG_372540</name>
</gene>
<evidence type="ECO:0000256" key="1">
    <source>
        <dbReference type="SAM" id="Phobius"/>
    </source>
</evidence>
<dbReference type="KEGG" id="tva:4759940"/>
<reference evidence="2" key="1">
    <citation type="submission" date="2006-10" db="EMBL/GenBank/DDBJ databases">
        <authorList>
            <person name="Amadeo P."/>
            <person name="Zhao Q."/>
            <person name="Wortman J."/>
            <person name="Fraser-Liggett C."/>
            <person name="Carlton J."/>
        </authorList>
    </citation>
    <scope>NUCLEOTIDE SEQUENCE</scope>
    <source>
        <strain evidence="2">G3</strain>
    </source>
</reference>
<keyword evidence="1" id="KW-0812">Transmembrane</keyword>
<proteinExistence type="predicted"/>
<dbReference type="EMBL" id="DS113546">
    <property type="protein sequence ID" value="EAY02109.1"/>
    <property type="molecule type" value="Genomic_DNA"/>
</dbReference>
<accession>A2EYZ7</accession>
<dbReference type="InParanoid" id="A2EYZ7"/>
<dbReference type="SMR" id="A2EYZ7"/>
<dbReference type="RefSeq" id="XP_001314501.1">
    <property type="nucleotide sequence ID" value="XM_001314475.1"/>
</dbReference>